<feature type="compositionally biased region" description="Basic and acidic residues" evidence="1">
    <location>
        <begin position="284"/>
        <end position="300"/>
    </location>
</feature>
<dbReference type="EMBL" id="BKCJ010108332">
    <property type="protein sequence ID" value="GEX43861.1"/>
    <property type="molecule type" value="Genomic_DNA"/>
</dbReference>
<gene>
    <name evidence="2" type="ORF">Tci_315836</name>
</gene>
<feature type="compositionally biased region" description="Basic and acidic residues" evidence="1">
    <location>
        <begin position="1"/>
        <end position="10"/>
    </location>
</feature>
<proteinExistence type="predicted"/>
<organism evidence="2">
    <name type="scientific">Tanacetum cinerariifolium</name>
    <name type="common">Dalmatian daisy</name>
    <name type="synonym">Chrysanthemum cinerariifolium</name>
    <dbReference type="NCBI Taxonomy" id="118510"/>
    <lineage>
        <taxon>Eukaryota</taxon>
        <taxon>Viridiplantae</taxon>
        <taxon>Streptophyta</taxon>
        <taxon>Embryophyta</taxon>
        <taxon>Tracheophyta</taxon>
        <taxon>Spermatophyta</taxon>
        <taxon>Magnoliopsida</taxon>
        <taxon>eudicotyledons</taxon>
        <taxon>Gunneridae</taxon>
        <taxon>Pentapetalae</taxon>
        <taxon>asterids</taxon>
        <taxon>campanulids</taxon>
        <taxon>Asterales</taxon>
        <taxon>Asteraceae</taxon>
        <taxon>Asteroideae</taxon>
        <taxon>Anthemideae</taxon>
        <taxon>Anthemidinae</taxon>
        <taxon>Tanacetum</taxon>
    </lineage>
</organism>
<evidence type="ECO:0000256" key="1">
    <source>
        <dbReference type="SAM" id="MobiDB-lite"/>
    </source>
</evidence>
<evidence type="ECO:0000313" key="2">
    <source>
        <dbReference type="EMBL" id="GEX43861.1"/>
    </source>
</evidence>
<accession>A0A699H5X7</accession>
<comment type="caution">
    <text evidence="2">The sequence shown here is derived from an EMBL/GenBank/DDBJ whole genome shotgun (WGS) entry which is preliminary data.</text>
</comment>
<dbReference type="PANTHER" id="PTHR34427:SF5">
    <property type="entry name" value="DUF4283 DOMAIN-CONTAINING PROTEIN"/>
    <property type="match status" value="1"/>
</dbReference>
<feature type="region of interest" description="Disordered" evidence="1">
    <location>
        <begin position="1"/>
        <end position="39"/>
    </location>
</feature>
<name>A0A699H5X7_TANCI</name>
<feature type="region of interest" description="Disordered" evidence="1">
    <location>
        <begin position="240"/>
        <end position="303"/>
    </location>
</feature>
<dbReference type="AlphaFoldDB" id="A0A699H5X7"/>
<protein>
    <submittedName>
        <fullName evidence="2">DIE2/ALG10 family</fullName>
    </submittedName>
</protein>
<feature type="compositionally biased region" description="Acidic residues" evidence="1">
    <location>
        <begin position="242"/>
        <end position="251"/>
    </location>
</feature>
<feature type="compositionally biased region" description="Acidic residues" evidence="1">
    <location>
        <begin position="263"/>
        <end position="275"/>
    </location>
</feature>
<reference evidence="2" key="1">
    <citation type="journal article" date="2019" name="Sci. Rep.">
        <title>Draft genome of Tanacetum cinerariifolium, the natural source of mosquito coil.</title>
        <authorList>
            <person name="Yamashiro T."/>
            <person name="Shiraishi A."/>
            <person name="Satake H."/>
            <person name="Nakayama K."/>
        </authorList>
    </citation>
    <scope>NUCLEOTIDE SEQUENCE</scope>
</reference>
<dbReference type="PANTHER" id="PTHR34427">
    <property type="entry name" value="DUF4283 DOMAIN PROTEIN"/>
    <property type="match status" value="1"/>
</dbReference>
<sequence length="429" mass="47917">MVRDKEDGGKKKTNTVDVTSLGNKDGQVREKFNGGKKDNAERGCQNSYAFVAKGGLKTNGEKVNDHVMVLDESCVNQKDFSCCLTGKVKELGSLVNLKMVIQNEGFSGIGLKYLGGMWVMLVFNSKEAKEKFLACVTINMWFDQITHASSEFTIDDRVTWIDIEGIPLKLWTSNTFNKIASRWGSLIDIDKAEDDNFHSRRMCILTKGMSNIFETFKITYHGKVYWVRAKEISGWVPHFEKESEDDSDSESEQSNYDNNGDIDGSEEEQQVEDDISVVPDTISEDAKSKDDEGNTPKEAVEDQYSADPFGIYSILKKNNRKVTEESSIKESLKFPPGFTPREDGEVDGNVNDKIESVHGNSATYSKKNGTESVGSVHIHKVEIPRTGGSILSLMEELIKVGHTMGYNMDGCTKNIKDIVEVQGVDDVFR</sequence>
<feature type="compositionally biased region" description="Basic and acidic residues" evidence="1">
    <location>
        <begin position="26"/>
        <end position="39"/>
    </location>
</feature>